<evidence type="ECO:0000256" key="6">
    <source>
        <dbReference type="SAM" id="SignalP"/>
    </source>
</evidence>
<reference evidence="10" key="1">
    <citation type="submission" date="2024-03" db="EMBL/GenBank/DDBJ databases">
        <title>Chitinophaga horti sp. nov., isolated from garden soil.</title>
        <authorList>
            <person name="Lee D.S."/>
            <person name="Han D.M."/>
            <person name="Baek J.H."/>
            <person name="Choi D.G."/>
            <person name="Jeon J.H."/>
            <person name="Jeon C.O."/>
        </authorList>
    </citation>
    <scope>NUCLEOTIDE SEQUENCE [LARGE SCALE GENOMIC DNA]</scope>
    <source>
        <strain evidence="10">GPA1</strain>
    </source>
</reference>
<protein>
    <submittedName>
        <fullName evidence="9">RagB/SusD family nutrient uptake outer membrane protein</fullName>
    </submittedName>
</protein>
<evidence type="ECO:0000259" key="7">
    <source>
        <dbReference type="Pfam" id="PF07980"/>
    </source>
</evidence>
<evidence type="ECO:0000256" key="4">
    <source>
        <dbReference type="ARBA" id="ARBA00023136"/>
    </source>
</evidence>
<proteinExistence type="inferred from homology"/>
<keyword evidence="5" id="KW-0998">Cell outer membrane</keyword>
<dbReference type="RefSeq" id="WP_341837134.1">
    <property type="nucleotide sequence ID" value="NZ_CP149822.1"/>
</dbReference>
<name>A0ABZ2YR71_9BACT</name>
<feature type="signal peptide" evidence="6">
    <location>
        <begin position="1"/>
        <end position="22"/>
    </location>
</feature>
<evidence type="ECO:0000256" key="3">
    <source>
        <dbReference type="ARBA" id="ARBA00022729"/>
    </source>
</evidence>
<keyword evidence="4" id="KW-0472">Membrane</keyword>
<dbReference type="InterPro" id="IPR033985">
    <property type="entry name" value="SusD-like_N"/>
</dbReference>
<evidence type="ECO:0000313" key="10">
    <source>
        <dbReference type="Proteomes" id="UP001485459"/>
    </source>
</evidence>
<dbReference type="Pfam" id="PF14322">
    <property type="entry name" value="SusD-like_3"/>
    <property type="match status" value="1"/>
</dbReference>
<dbReference type="SUPFAM" id="SSF48452">
    <property type="entry name" value="TPR-like"/>
    <property type="match status" value="1"/>
</dbReference>
<evidence type="ECO:0000256" key="2">
    <source>
        <dbReference type="ARBA" id="ARBA00006275"/>
    </source>
</evidence>
<keyword evidence="3 6" id="KW-0732">Signal</keyword>
<evidence type="ECO:0000256" key="5">
    <source>
        <dbReference type="ARBA" id="ARBA00023237"/>
    </source>
</evidence>
<gene>
    <name evidence="9" type="ORF">WJU16_04535</name>
</gene>
<feature type="chain" id="PRO_5046056830" evidence="6">
    <location>
        <begin position="23"/>
        <end position="455"/>
    </location>
</feature>
<comment type="similarity">
    <text evidence="2">Belongs to the SusD family.</text>
</comment>
<dbReference type="InterPro" id="IPR012944">
    <property type="entry name" value="SusD_RagB_dom"/>
</dbReference>
<keyword evidence="10" id="KW-1185">Reference proteome</keyword>
<evidence type="ECO:0000313" key="9">
    <source>
        <dbReference type="EMBL" id="WZN42300.1"/>
    </source>
</evidence>
<dbReference type="InterPro" id="IPR011990">
    <property type="entry name" value="TPR-like_helical_dom_sf"/>
</dbReference>
<evidence type="ECO:0000259" key="8">
    <source>
        <dbReference type="Pfam" id="PF14322"/>
    </source>
</evidence>
<dbReference type="Proteomes" id="UP001485459">
    <property type="component" value="Chromosome"/>
</dbReference>
<accession>A0ABZ2YR71</accession>
<dbReference type="Gene3D" id="1.25.40.390">
    <property type="match status" value="2"/>
</dbReference>
<feature type="domain" description="SusD-like N-terminal" evidence="8">
    <location>
        <begin position="83"/>
        <end position="222"/>
    </location>
</feature>
<feature type="domain" description="RagB/SusD" evidence="7">
    <location>
        <begin position="336"/>
        <end position="454"/>
    </location>
</feature>
<evidence type="ECO:0000256" key="1">
    <source>
        <dbReference type="ARBA" id="ARBA00004442"/>
    </source>
</evidence>
<organism evidence="9 10">
    <name type="scientific">Chitinophaga pollutisoli</name>
    <dbReference type="NCBI Taxonomy" id="3133966"/>
    <lineage>
        <taxon>Bacteria</taxon>
        <taxon>Pseudomonadati</taxon>
        <taxon>Bacteroidota</taxon>
        <taxon>Chitinophagia</taxon>
        <taxon>Chitinophagales</taxon>
        <taxon>Chitinophagaceae</taxon>
        <taxon>Chitinophaga</taxon>
    </lineage>
</organism>
<sequence length="455" mass="50853">MKKSFKIVAFFAILGSSIFLPACDKYLDVKPKGFTLLNTLSDYSRWLDGTDLYVFERIDGLVSPSDVYDVVDQRVPAIGPFSQAYVWEEVHDDPDLWLEHYASISAYNSVIVGVDDATDGTAQQKRTLKAEARLGRANELLYLINEYGKPYDSATAGRDPGVPVVVSDDVAQTAPGRGTVKGVYEFIIAELKDVVADLPDNNNNNRYRGSKAAAYSLLARACLYARNYADAGRYAQLALDASPNQYVVDYTPFKTGDDLPKLMVSPDAIYARIGIGAFTPTLAHLRNYEEEDIRLRMFHMNLGDYSFTERGIVLYFYGGFEITKLVECNIGTSIQEMMLIIAEVAARNNNLPKALELLNGIRSKRIPAADYKPYQAADADTVFNWVINERTLEFPFTGHRWFDMRRLSAEGRMPAIHRYDATGGVIATLEPGSPRYTFQIPREVISFNPGMALNP</sequence>
<dbReference type="EMBL" id="CP149822">
    <property type="protein sequence ID" value="WZN42300.1"/>
    <property type="molecule type" value="Genomic_DNA"/>
</dbReference>
<comment type="subcellular location">
    <subcellularLocation>
        <location evidence="1">Cell outer membrane</location>
    </subcellularLocation>
</comment>
<dbReference type="Pfam" id="PF07980">
    <property type="entry name" value="SusD_RagB"/>
    <property type="match status" value="1"/>
</dbReference>